<feature type="non-terminal residue" evidence="2">
    <location>
        <position position="1"/>
    </location>
</feature>
<feature type="region of interest" description="Disordered" evidence="1">
    <location>
        <begin position="1"/>
        <end position="29"/>
    </location>
</feature>
<reference evidence="2 3" key="1">
    <citation type="journal article" date="2019" name="PLoS ONE">
        <title>Genomic analyses reveal an absence of contemporary introgressive admixture between fin whales and blue whales, despite known hybrids.</title>
        <authorList>
            <person name="Westbury M.V."/>
            <person name="Petersen B."/>
            <person name="Lorenzen E.D."/>
        </authorList>
    </citation>
    <scope>NUCLEOTIDE SEQUENCE [LARGE SCALE GENOMIC DNA]</scope>
    <source>
        <strain evidence="2">FinWhale-01</strain>
    </source>
</reference>
<feature type="non-terminal residue" evidence="2">
    <location>
        <position position="108"/>
    </location>
</feature>
<evidence type="ECO:0000313" key="2">
    <source>
        <dbReference type="EMBL" id="KAB0390880.1"/>
    </source>
</evidence>
<evidence type="ECO:0000313" key="3">
    <source>
        <dbReference type="Proteomes" id="UP000437017"/>
    </source>
</evidence>
<protein>
    <submittedName>
        <fullName evidence="2">Uncharacterized protein</fullName>
    </submittedName>
</protein>
<accession>A0A643BSZ9</accession>
<proteinExistence type="predicted"/>
<gene>
    <name evidence="2" type="ORF">E2I00_003322</name>
</gene>
<sequence>ACGGDMPALEGAPCTPPLPRRPRKGSAELGFPRVAPADEVIVNQYVIRPGPAASGASAAAAAAAGEPLECPTCGHTFSTSLAPSTSSSPVPRAAARLCSSLTTAWLRW</sequence>
<organism evidence="2 3">
    <name type="scientific">Balaenoptera physalus</name>
    <name type="common">Fin whale</name>
    <name type="synonym">Balaena physalus</name>
    <dbReference type="NCBI Taxonomy" id="9770"/>
    <lineage>
        <taxon>Eukaryota</taxon>
        <taxon>Metazoa</taxon>
        <taxon>Chordata</taxon>
        <taxon>Craniata</taxon>
        <taxon>Vertebrata</taxon>
        <taxon>Euteleostomi</taxon>
        <taxon>Mammalia</taxon>
        <taxon>Eutheria</taxon>
        <taxon>Laurasiatheria</taxon>
        <taxon>Artiodactyla</taxon>
        <taxon>Whippomorpha</taxon>
        <taxon>Cetacea</taxon>
        <taxon>Mysticeti</taxon>
        <taxon>Balaenopteridae</taxon>
        <taxon>Balaenoptera</taxon>
    </lineage>
</organism>
<evidence type="ECO:0000256" key="1">
    <source>
        <dbReference type="SAM" id="MobiDB-lite"/>
    </source>
</evidence>
<dbReference type="EMBL" id="SGJD01004985">
    <property type="protein sequence ID" value="KAB0390880.1"/>
    <property type="molecule type" value="Genomic_DNA"/>
</dbReference>
<dbReference type="AlphaFoldDB" id="A0A643BSZ9"/>
<comment type="caution">
    <text evidence="2">The sequence shown here is derived from an EMBL/GenBank/DDBJ whole genome shotgun (WGS) entry which is preliminary data.</text>
</comment>
<keyword evidence="3" id="KW-1185">Reference proteome</keyword>
<dbReference type="Proteomes" id="UP000437017">
    <property type="component" value="Unassembled WGS sequence"/>
</dbReference>
<dbReference type="OrthoDB" id="342730at2759"/>
<name>A0A643BSZ9_BALPH</name>